<dbReference type="Gene3D" id="1.20.1290.10">
    <property type="entry name" value="AhpD-like"/>
    <property type="match status" value="1"/>
</dbReference>
<accession>A0A5B8I9V8</accession>
<dbReference type="KEGG" id="dic:Dpoa569_0003443"/>
<dbReference type="InterPro" id="IPR029032">
    <property type="entry name" value="AhpD-like"/>
</dbReference>
<dbReference type="RefSeq" id="WP_042868366.1">
    <property type="nucleotide sequence ID" value="NZ_CM001975.1"/>
</dbReference>
<evidence type="ECO:0000313" key="2">
    <source>
        <dbReference type="EMBL" id="QDX31422.1"/>
    </source>
</evidence>
<dbReference type="AlphaFoldDB" id="A0A5B8I9V8"/>
<dbReference type="EMBL" id="CP042220">
    <property type="protein sequence ID" value="QDX31422.1"/>
    <property type="molecule type" value="Genomic_DNA"/>
</dbReference>
<organism evidence="2 3">
    <name type="scientific">Dickeya poaceiphila</name>
    <dbReference type="NCBI Taxonomy" id="568768"/>
    <lineage>
        <taxon>Bacteria</taxon>
        <taxon>Pseudomonadati</taxon>
        <taxon>Pseudomonadota</taxon>
        <taxon>Gammaproteobacteria</taxon>
        <taxon>Enterobacterales</taxon>
        <taxon>Pectobacteriaceae</taxon>
        <taxon>Dickeya</taxon>
    </lineage>
</organism>
<dbReference type="InterPro" id="IPR003779">
    <property type="entry name" value="CMD-like"/>
</dbReference>
<dbReference type="Pfam" id="PF02627">
    <property type="entry name" value="CMD"/>
    <property type="match status" value="1"/>
</dbReference>
<dbReference type="OrthoDB" id="9801400at2"/>
<dbReference type="SUPFAM" id="SSF69118">
    <property type="entry name" value="AhpD-like"/>
    <property type="match status" value="1"/>
</dbReference>
<evidence type="ECO:0000313" key="3">
    <source>
        <dbReference type="Proteomes" id="UP000320591"/>
    </source>
</evidence>
<protein>
    <recommendedName>
        <fullName evidence="1">Carboxymuconolactone decarboxylase-like domain-containing protein</fullName>
    </recommendedName>
</protein>
<feature type="domain" description="Carboxymuconolactone decarboxylase-like" evidence="1">
    <location>
        <begin position="47"/>
        <end position="119"/>
    </location>
</feature>
<dbReference type="GO" id="GO:0051920">
    <property type="term" value="F:peroxiredoxin activity"/>
    <property type="evidence" value="ECO:0007669"/>
    <property type="project" value="InterPro"/>
</dbReference>
<name>A0A5B8I9V8_9GAMM</name>
<evidence type="ECO:0000259" key="1">
    <source>
        <dbReference type="Pfam" id="PF02627"/>
    </source>
</evidence>
<proteinExistence type="predicted"/>
<sequence length="141" mass="15482">MSDAQPHRLSRGLQAVEKFELPLGNPHGLLHGMRLQAPAFKQHFLEDFGDFFRAEQAIDEKTRTLLSLVLACTAGTPPALLEFCAGAALKQGWQREQVLNAVELTALFNGWPAAIAATQTVMATFSKLDNQVMEAENYGAR</sequence>
<dbReference type="Proteomes" id="UP000320591">
    <property type="component" value="Chromosome"/>
</dbReference>
<reference evidence="2 3" key="1">
    <citation type="journal article" date="2019" name="Environ. Microbiol.">
        <title>The phytopathogenic nature of Dickeya aquatica 174/2 and the dynamic early evolution of Dickeya pathogenicity.</title>
        <authorList>
            <person name="Duprey A."/>
            <person name="Taib N."/>
            <person name="Leonard S."/>
            <person name="Garin T."/>
            <person name="Flandrois J.P."/>
            <person name="Nasser W."/>
            <person name="Brochier-Armanet C."/>
            <person name="Reverchon S."/>
        </authorList>
    </citation>
    <scope>NUCLEOTIDE SEQUENCE [LARGE SCALE GENOMIC DNA]</scope>
    <source>
        <strain evidence="2 3">NCPPB 569</strain>
    </source>
</reference>
<dbReference type="STRING" id="568768.GCA_000406125_00505"/>
<gene>
    <name evidence="2" type="ORF">Dpoa569_0003443</name>
</gene>
<keyword evidence="3" id="KW-1185">Reference proteome</keyword>